<dbReference type="Proteomes" id="UP001174909">
    <property type="component" value="Unassembled WGS sequence"/>
</dbReference>
<gene>
    <name evidence="1" type="ORF">GBAR_LOCUS11281</name>
</gene>
<evidence type="ECO:0000313" key="1">
    <source>
        <dbReference type="EMBL" id="CAI8018627.1"/>
    </source>
</evidence>
<proteinExistence type="predicted"/>
<reference evidence="1" key="1">
    <citation type="submission" date="2023-03" db="EMBL/GenBank/DDBJ databases">
        <authorList>
            <person name="Steffen K."/>
            <person name="Cardenas P."/>
        </authorList>
    </citation>
    <scope>NUCLEOTIDE SEQUENCE</scope>
</reference>
<name>A0AA35WLT0_GEOBA</name>
<dbReference type="EMBL" id="CASHTH010001699">
    <property type="protein sequence ID" value="CAI8018627.1"/>
    <property type="molecule type" value="Genomic_DNA"/>
</dbReference>
<evidence type="ECO:0000313" key="2">
    <source>
        <dbReference type="Proteomes" id="UP001174909"/>
    </source>
</evidence>
<sequence>MLDSVTPRTSRLHLVDVFDVQKAKKSYYSDACDNP</sequence>
<protein>
    <submittedName>
        <fullName evidence="1">Uncharacterized protein</fullName>
    </submittedName>
</protein>
<dbReference type="AlphaFoldDB" id="A0AA35WLT0"/>
<keyword evidence="2" id="KW-1185">Reference proteome</keyword>
<organism evidence="1 2">
    <name type="scientific">Geodia barretti</name>
    <name type="common">Barrett's horny sponge</name>
    <dbReference type="NCBI Taxonomy" id="519541"/>
    <lineage>
        <taxon>Eukaryota</taxon>
        <taxon>Metazoa</taxon>
        <taxon>Porifera</taxon>
        <taxon>Demospongiae</taxon>
        <taxon>Heteroscleromorpha</taxon>
        <taxon>Tetractinellida</taxon>
        <taxon>Astrophorina</taxon>
        <taxon>Geodiidae</taxon>
        <taxon>Geodia</taxon>
    </lineage>
</organism>
<comment type="caution">
    <text evidence="1">The sequence shown here is derived from an EMBL/GenBank/DDBJ whole genome shotgun (WGS) entry which is preliminary data.</text>
</comment>
<accession>A0AA35WLT0</accession>